<dbReference type="GeneID" id="87816839"/>
<keyword evidence="5" id="KW-0809">Transit peptide</keyword>
<dbReference type="EMBL" id="MU853572">
    <property type="protein sequence ID" value="KAK4144976.1"/>
    <property type="molecule type" value="Genomic_DNA"/>
</dbReference>
<evidence type="ECO:0000256" key="5">
    <source>
        <dbReference type="ARBA" id="ARBA00022946"/>
    </source>
</evidence>
<dbReference type="RefSeq" id="XP_062638347.1">
    <property type="nucleotide sequence ID" value="XM_062780226.1"/>
</dbReference>
<dbReference type="CDD" id="cd20267">
    <property type="entry name" value="Complex1_LYR_LYRM7"/>
    <property type="match status" value="1"/>
</dbReference>
<sequence length="112" mass="12192">MAAVSAYRSLLRSARLAFQGDTRMLDAAKQSIRQGFRDKASLAASDPTIQPAIQHALDVANFLKTNLVQGKRDGTTYKLRIHEHTERGDNESIKLAGNNTASMGGVKCCSEK</sequence>
<evidence type="ECO:0000256" key="3">
    <source>
        <dbReference type="ARBA" id="ARBA00011589"/>
    </source>
</evidence>
<evidence type="ECO:0000256" key="1">
    <source>
        <dbReference type="ARBA" id="ARBA00004305"/>
    </source>
</evidence>
<dbReference type="AlphaFoldDB" id="A0AAN6V7H4"/>
<dbReference type="PANTHER" id="PTHR46749">
    <property type="entry name" value="COMPLEX III ASSEMBLY FACTOR LYRM7"/>
    <property type="match status" value="1"/>
</dbReference>
<keyword evidence="6" id="KW-0496">Mitochondrion</keyword>
<dbReference type="InterPro" id="IPR045298">
    <property type="entry name" value="Complex1_LYR_LYRM7"/>
</dbReference>
<gene>
    <name evidence="10" type="ORF">C8A04DRAFT_27224</name>
</gene>
<evidence type="ECO:0000256" key="7">
    <source>
        <dbReference type="ARBA" id="ARBA00023186"/>
    </source>
</evidence>
<organism evidence="10 11">
    <name type="scientific">Dichotomopilus funicola</name>
    <dbReference type="NCBI Taxonomy" id="1934379"/>
    <lineage>
        <taxon>Eukaryota</taxon>
        <taxon>Fungi</taxon>
        <taxon>Dikarya</taxon>
        <taxon>Ascomycota</taxon>
        <taxon>Pezizomycotina</taxon>
        <taxon>Sordariomycetes</taxon>
        <taxon>Sordariomycetidae</taxon>
        <taxon>Sordariales</taxon>
        <taxon>Chaetomiaceae</taxon>
        <taxon>Dichotomopilus</taxon>
    </lineage>
</organism>
<name>A0AAN6V7H4_9PEZI</name>
<comment type="function">
    <text evidence="8">Assembly factor required for Rieske Fe-S protein RIP1 incorporation into the cytochrome b-c1 (CIII) complex. Functions as a chaperone, binding to this subunit within the mitochondrial matrix and stabilizing it prior to its translocation and insertion into the late CIII dimeric intermediate within the mitochondrial inner membrane. Modulates the mitochondrial matrix zinc pool.</text>
</comment>
<dbReference type="InterPro" id="IPR050435">
    <property type="entry name" value="MZM1/LYRM7"/>
</dbReference>
<dbReference type="GO" id="GO:0044183">
    <property type="term" value="F:protein folding chaperone"/>
    <property type="evidence" value="ECO:0007669"/>
    <property type="project" value="TreeGrafter"/>
</dbReference>
<comment type="similarity">
    <text evidence="2">Belongs to the complex I LYR family. MZM1 subfamily.</text>
</comment>
<feature type="domain" description="Complex 1 LYR protein" evidence="9">
    <location>
        <begin position="3"/>
        <end position="56"/>
    </location>
</feature>
<evidence type="ECO:0000256" key="6">
    <source>
        <dbReference type="ARBA" id="ARBA00023128"/>
    </source>
</evidence>
<evidence type="ECO:0000313" key="10">
    <source>
        <dbReference type="EMBL" id="KAK4144976.1"/>
    </source>
</evidence>
<protein>
    <recommendedName>
        <fullName evidence="4">Mitochondrial zinc maintenance protein 1, mitochondrial</fullName>
    </recommendedName>
</protein>
<proteinExistence type="inferred from homology"/>
<dbReference type="Pfam" id="PF05347">
    <property type="entry name" value="Complex1_LYR"/>
    <property type="match status" value="1"/>
</dbReference>
<reference evidence="10" key="1">
    <citation type="journal article" date="2023" name="Mol. Phylogenet. Evol.">
        <title>Genome-scale phylogeny and comparative genomics of the fungal order Sordariales.</title>
        <authorList>
            <person name="Hensen N."/>
            <person name="Bonometti L."/>
            <person name="Westerberg I."/>
            <person name="Brannstrom I.O."/>
            <person name="Guillou S."/>
            <person name="Cros-Aarteil S."/>
            <person name="Calhoun S."/>
            <person name="Haridas S."/>
            <person name="Kuo A."/>
            <person name="Mondo S."/>
            <person name="Pangilinan J."/>
            <person name="Riley R."/>
            <person name="LaButti K."/>
            <person name="Andreopoulos B."/>
            <person name="Lipzen A."/>
            <person name="Chen C."/>
            <person name="Yan M."/>
            <person name="Daum C."/>
            <person name="Ng V."/>
            <person name="Clum A."/>
            <person name="Steindorff A."/>
            <person name="Ohm R.A."/>
            <person name="Martin F."/>
            <person name="Silar P."/>
            <person name="Natvig D.O."/>
            <person name="Lalanne C."/>
            <person name="Gautier V."/>
            <person name="Ament-Velasquez S.L."/>
            <person name="Kruys A."/>
            <person name="Hutchinson M.I."/>
            <person name="Powell A.J."/>
            <person name="Barry K."/>
            <person name="Miller A.N."/>
            <person name="Grigoriev I.V."/>
            <person name="Debuchy R."/>
            <person name="Gladieux P."/>
            <person name="Hiltunen Thoren M."/>
            <person name="Johannesson H."/>
        </authorList>
    </citation>
    <scope>NUCLEOTIDE SEQUENCE</scope>
    <source>
        <strain evidence="10">CBS 141.50</strain>
    </source>
</reference>
<dbReference type="PANTHER" id="PTHR46749:SF1">
    <property type="entry name" value="COMPLEX III ASSEMBLY FACTOR LYRM7"/>
    <property type="match status" value="1"/>
</dbReference>
<dbReference type="Proteomes" id="UP001302676">
    <property type="component" value="Unassembled WGS sequence"/>
</dbReference>
<keyword evidence="7" id="KW-0143">Chaperone</keyword>
<dbReference type="GO" id="GO:0005759">
    <property type="term" value="C:mitochondrial matrix"/>
    <property type="evidence" value="ECO:0007669"/>
    <property type="project" value="UniProtKB-SubCell"/>
</dbReference>
<dbReference type="InterPro" id="IPR008011">
    <property type="entry name" value="Complex1_LYR_dom"/>
</dbReference>
<accession>A0AAN6V7H4</accession>
<evidence type="ECO:0000259" key="9">
    <source>
        <dbReference type="Pfam" id="PF05347"/>
    </source>
</evidence>
<comment type="subunit">
    <text evidence="3">Interacts with RIP1.</text>
</comment>
<dbReference type="GO" id="GO:0034551">
    <property type="term" value="P:mitochondrial respiratory chain complex III assembly"/>
    <property type="evidence" value="ECO:0007669"/>
    <property type="project" value="InterPro"/>
</dbReference>
<reference evidence="10" key="2">
    <citation type="submission" date="2023-05" db="EMBL/GenBank/DDBJ databases">
        <authorList>
            <consortium name="Lawrence Berkeley National Laboratory"/>
            <person name="Steindorff A."/>
            <person name="Hensen N."/>
            <person name="Bonometti L."/>
            <person name="Westerberg I."/>
            <person name="Brannstrom I.O."/>
            <person name="Guillou S."/>
            <person name="Cros-Aarteil S."/>
            <person name="Calhoun S."/>
            <person name="Haridas S."/>
            <person name="Kuo A."/>
            <person name="Mondo S."/>
            <person name="Pangilinan J."/>
            <person name="Riley R."/>
            <person name="Labutti K."/>
            <person name="Andreopoulos B."/>
            <person name="Lipzen A."/>
            <person name="Chen C."/>
            <person name="Yanf M."/>
            <person name="Daum C."/>
            <person name="Ng V."/>
            <person name="Clum A."/>
            <person name="Ohm R."/>
            <person name="Martin F."/>
            <person name="Silar P."/>
            <person name="Natvig D."/>
            <person name="Lalanne C."/>
            <person name="Gautier V."/>
            <person name="Ament-Velasquez S.L."/>
            <person name="Kruys A."/>
            <person name="Hutchinson M.I."/>
            <person name="Powell A.J."/>
            <person name="Barry K."/>
            <person name="Miller A.N."/>
            <person name="Grigoriev I.V."/>
            <person name="Debuchy R."/>
            <person name="Gladieux P."/>
            <person name="Thoren M.H."/>
            <person name="Johannesson H."/>
        </authorList>
    </citation>
    <scope>NUCLEOTIDE SEQUENCE</scope>
    <source>
        <strain evidence="10">CBS 141.50</strain>
    </source>
</reference>
<evidence type="ECO:0000313" key="11">
    <source>
        <dbReference type="Proteomes" id="UP001302676"/>
    </source>
</evidence>
<comment type="subcellular location">
    <subcellularLocation>
        <location evidence="1">Mitochondrion matrix</location>
    </subcellularLocation>
</comment>
<evidence type="ECO:0000256" key="2">
    <source>
        <dbReference type="ARBA" id="ARBA00009949"/>
    </source>
</evidence>
<keyword evidence="11" id="KW-1185">Reference proteome</keyword>
<comment type="caution">
    <text evidence="10">The sequence shown here is derived from an EMBL/GenBank/DDBJ whole genome shotgun (WGS) entry which is preliminary data.</text>
</comment>
<evidence type="ECO:0000256" key="8">
    <source>
        <dbReference type="ARBA" id="ARBA00025268"/>
    </source>
</evidence>
<evidence type="ECO:0000256" key="4">
    <source>
        <dbReference type="ARBA" id="ARBA00015108"/>
    </source>
</evidence>